<evidence type="ECO:0000313" key="3">
    <source>
        <dbReference type="Proteomes" id="UP000323565"/>
    </source>
</evidence>
<gene>
    <name evidence="2" type="ORF">FV141_14325</name>
</gene>
<proteinExistence type="predicted"/>
<name>A0ABX5ZG02_9MICO</name>
<evidence type="ECO:0000313" key="2">
    <source>
        <dbReference type="EMBL" id="QEH94795.1"/>
    </source>
</evidence>
<reference evidence="2 3" key="1">
    <citation type="submission" date="2019-08" db="EMBL/GenBank/DDBJ databases">
        <title>Dermacoccus abyssi strain HZAU 226, whole genome Nanopore sequencing project.</title>
        <authorList>
            <person name="Guo A."/>
            <person name="Zhang X."/>
            <person name="Ruan Y."/>
            <person name="Liu W."/>
            <person name="Chen Q."/>
            <person name="Gu L."/>
        </authorList>
    </citation>
    <scope>NUCLEOTIDE SEQUENCE [LARGE SCALE GENOMIC DNA]</scope>
    <source>
        <strain evidence="2 3">HZAU 226</strain>
        <plasmid evidence="2 3">unnamed</plasmid>
    </source>
</reference>
<dbReference type="Proteomes" id="UP000323565">
    <property type="component" value="Plasmid unnamed"/>
</dbReference>
<accession>A0ABX5ZG02</accession>
<feature type="region of interest" description="Disordered" evidence="1">
    <location>
        <begin position="187"/>
        <end position="209"/>
    </location>
</feature>
<geneLocation type="plasmid" evidence="2 3">
    <name>unnamed</name>
</geneLocation>
<keyword evidence="2" id="KW-0614">Plasmid</keyword>
<keyword evidence="3" id="KW-1185">Reference proteome</keyword>
<protein>
    <submittedName>
        <fullName evidence="2">Uncharacterized protein</fullName>
    </submittedName>
</protein>
<sequence length="209" mass="21764">MAWSIASAAARMTAGQDDITVTDAAAPRRSALRMIGGSTGLAAGIDPHTRLVPARSGRIVTTYVDGRMDTRVDEGDLWPASTAPTQIVDLGLSAEEALSDDAAATWLTGDTAIGSHVVLVLPSNASTQLRCEALLSEWVSREWAPIDDIVLVGPATTPVGGTHFMQQAMSSARQLDYLPELAQRGLPAADAAPHGPGRDLGAIRSRTGG</sequence>
<dbReference type="EMBL" id="CP043032">
    <property type="protein sequence ID" value="QEH94795.1"/>
    <property type="molecule type" value="Genomic_DNA"/>
</dbReference>
<evidence type="ECO:0000256" key="1">
    <source>
        <dbReference type="SAM" id="MobiDB-lite"/>
    </source>
</evidence>
<organism evidence="2 3">
    <name type="scientific">Dermacoccus abyssi</name>
    <dbReference type="NCBI Taxonomy" id="322596"/>
    <lineage>
        <taxon>Bacteria</taxon>
        <taxon>Bacillati</taxon>
        <taxon>Actinomycetota</taxon>
        <taxon>Actinomycetes</taxon>
        <taxon>Micrococcales</taxon>
        <taxon>Dermacoccaceae</taxon>
        <taxon>Dermacoccus</taxon>
    </lineage>
</organism>